<gene>
    <name evidence="4" type="ORF">MNBD_ALPHA05-2165</name>
</gene>
<dbReference type="GO" id="GO:0005737">
    <property type="term" value="C:cytoplasm"/>
    <property type="evidence" value="ECO:0007669"/>
    <property type="project" value="InterPro"/>
</dbReference>
<dbReference type="GO" id="GO:0051301">
    <property type="term" value="P:cell division"/>
    <property type="evidence" value="ECO:0007669"/>
    <property type="project" value="InterPro"/>
</dbReference>
<evidence type="ECO:0000256" key="3">
    <source>
        <dbReference type="ARBA" id="ARBA00022840"/>
    </source>
</evidence>
<dbReference type="InterPro" id="IPR005762">
    <property type="entry name" value="MurD"/>
</dbReference>
<keyword evidence="1 4" id="KW-0436">Ligase</keyword>
<name>A0A3B0S1P9_9ZZZZ</name>
<dbReference type="EC" id="6.3.2.9" evidence="4"/>
<dbReference type="Gene3D" id="3.40.50.720">
    <property type="entry name" value="NAD(P)-binding Rossmann-like Domain"/>
    <property type="match status" value="1"/>
</dbReference>
<dbReference type="PANTHER" id="PTHR43692:SF1">
    <property type="entry name" value="UDP-N-ACETYLMURAMOYLALANINE--D-GLUTAMATE LIGASE"/>
    <property type="match status" value="1"/>
</dbReference>
<dbReference type="PANTHER" id="PTHR43692">
    <property type="entry name" value="UDP-N-ACETYLMURAMOYLALANINE--D-GLUTAMATE LIGASE"/>
    <property type="match status" value="1"/>
</dbReference>
<accession>A0A3B0S1P9</accession>
<dbReference type="AlphaFoldDB" id="A0A3B0S1P9"/>
<dbReference type="EMBL" id="UOEH01000008">
    <property type="protein sequence ID" value="VAV89405.1"/>
    <property type="molecule type" value="Genomic_DNA"/>
</dbReference>
<dbReference type="GO" id="GO:0005524">
    <property type="term" value="F:ATP binding"/>
    <property type="evidence" value="ECO:0007669"/>
    <property type="project" value="UniProtKB-KW"/>
</dbReference>
<dbReference type="GO" id="GO:0008360">
    <property type="term" value="P:regulation of cell shape"/>
    <property type="evidence" value="ECO:0007669"/>
    <property type="project" value="InterPro"/>
</dbReference>
<sequence>MILIPDVKNQSIGVFGLGVSGIATCEALAASGAKVFTWDESARARQKTADTEYRAEHPKKWPWKEMAAVVVSPGVPLTHPKPHPIVRKARLENIPVFGDIEYFARAINELPEEERPHIIAVTGSNGK</sequence>
<evidence type="ECO:0000313" key="4">
    <source>
        <dbReference type="EMBL" id="VAV89405.1"/>
    </source>
</evidence>
<organism evidence="4">
    <name type="scientific">hydrothermal vent metagenome</name>
    <dbReference type="NCBI Taxonomy" id="652676"/>
    <lineage>
        <taxon>unclassified sequences</taxon>
        <taxon>metagenomes</taxon>
        <taxon>ecological metagenomes</taxon>
    </lineage>
</organism>
<evidence type="ECO:0000256" key="2">
    <source>
        <dbReference type="ARBA" id="ARBA00022741"/>
    </source>
</evidence>
<protein>
    <submittedName>
        <fullName evidence="4">UDP-N-acetylmuramoylalanine--D-glutamate ligase</fullName>
        <ecNumber evidence="4">6.3.2.9</ecNumber>
    </submittedName>
</protein>
<proteinExistence type="predicted"/>
<evidence type="ECO:0000256" key="1">
    <source>
        <dbReference type="ARBA" id="ARBA00022598"/>
    </source>
</evidence>
<dbReference type="SUPFAM" id="SSF51984">
    <property type="entry name" value="MurCD N-terminal domain"/>
    <property type="match status" value="1"/>
</dbReference>
<feature type="non-terminal residue" evidence="4">
    <location>
        <position position="127"/>
    </location>
</feature>
<reference evidence="4" key="1">
    <citation type="submission" date="2018-06" db="EMBL/GenBank/DDBJ databases">
        <authorList>
            <person name="Zhirakovskaya E."/>
        </authorList>
    </citation>
    <scope>NUCLEOTIDE SEQUENCE</scope>
</reference>
<keyword evidence="2" id="KW-0547">Nucleotide-binding</keyword>
<keyword evidence="3" id="KW-0067">ATP-binding</keyword>
<dbReference type="GO" id="GO:0008764">
    <property type="term" value="F:UDP-N-acetylmuramoylalanine-D-glutamate ligase activity"/>
    <property type="evidence" value="ECO:0007669"/>
    <property type="project" value="UniProtKB-EC"/>
</dbReference>